<dbReference type="Proteomes" id="UP000609064">
    <property type="component" value="Unassembled WGS sequence"/>
</dbReference>
<sequence>MTNKLTIKAFNHVALQISDIEKSRVFYSEILGLEEIPAPAFDYPVVWFSLGNGREIHLIGRKPETPFTPIRSNHFALEVSDIYLAEKILKENGANCLPIKSRPDGILQLFLTDPDGNFIELCQI</sequence>
<dbReference type="RefSeq" id="WP_188767818.1">
    <property type="nucleotide sequence ID" value="NZ_BMKK01000007.1"/>
</dbReference>
<protein>
    <submittedName>
        <fullName evidence="3">Glyoxalase</fullName>
    </submittedName>
</protein>
<dbReference type="InterPro" id="IPR029068">
    <property type="entry name" value="Glyas_Bleomycin-R_OHBP_Dase"/>
</dbReference>
<dbReference type="SUPFAM" id="SSF54593">
    <property type="entry name" value="Glyoxalase/Bleomycin resistance protein/Dihydroxybiphenyl dioxygenase"/>
    <property type="match status" value="1"/>
</dbReference>
<organism evidence="3 4">
    <name type="scientific">Emticicia aquatilis</name>
    <dbReference type="NCBI Taxonomy" id="1537369"/>
    <lineage>
        <taxon>Bacteria</taxon>
        <taxon>Pseudomonadati</taxon>
        <taxon>Bacteroidota</taxon>
        <taxon>Cytophagia</taxon>
        <taxon>Cytophagales</taxon>
        <taxon>Leadbetterellaceae</taxon>
        <taxon>Emticicia</taxon>
    </lineage>
</organism>
<reference evidence="3" key="2">
    <citation type="submission" date="2020-09" db="EMBL/GenBank/DDBJ databases">
        <authorList>
            <person name="Sun Q."/>
            <person name="Zhou Y."/>
        </authorList>
    </citation>
    <scope>NUCLEOTIDE SEQUENCE</scope>
    <source>
        <strain evidence="3">CGMCC 1.15958</strain>
    </source>
</reference>
<evidence type="ECO:0000256" key="1">
    <source>
        <dbReference type="ARBA" id="ARBA00022723"/>
    </source>
</evidence>
<dbReference type="InterPro" id="IPR037523">
    <property type="entry name" value="VOC_core"/>
</dbReference>
<gene>
    <name evidence="3" type="ORF">GCM10011514_35040</name>
</gene>
<feature type="domain" description="VOC" evidence="2">
    <location>
        <begin position="9"/>
        <end position="124"/>
    </location>
</feature>
<dbReference type="PANTHER" id="PTHR47802:SF1">
    <property type="entry name" value="GLYOXALASE FAMILY PROTEIN, EXPRESSED"/>
    <property type="match status" value="1"/>
</dbReference>
<dbReference type="InterPro" id="IPR004360">
    <property type="entry name" value="Glyas_Fos-R_dOase_dom"/>
</dbReference>
<dbReference type="Pfam" id="PF00903">
    <property type="entry name" value="Glyoxalase"/>
    <property type="match status" value="1"/>
</dbReference>
<evidence type="ECO:0000313" key="3">
    <source>
        <dbReference type="EMBL" id="GGD67908.1"/>
    </source>
</evidence>
<reference evidence="3" key="1">
    <citation type="journal article" date="2014" name="Int. J. Syst. Evol. Microbiol.">
        <title>Complete genome sequence of Corynebacterium casei LMG S-19264T (=DSM 44701T), isolated from a smear-ripened cheese.</title>
        <authorList>
            <consortium name="US DOE Joint Genome Institute (JGI-PGF)"/>
            <person name="Walter F."/>
            <person name="Albersmeier A."/>
            <person name="Kalinowski J."/>
            <person name="Ruckert C."/>
        </authorList>
    </citation>
    <scope>NUCLEOTIDE SEQUENCE</scope>
    <source>
        <strain evidence="3">CGMCC 1.15958</strain>
    </source>
</reference>
<comment type="caution">
    <text evidence="3">The sequence shown here is derived from an EMBL/GenBank/DDBJ whole genome shotgun (WGS) entry which is preliminary data.</text>
</comment>
<keyword evidence="1" id="KW-0479">Metal-binding</keyword>
<proteinExistence type="predicted"/>
<dbReference type="Gene3D" id="3.10.180.10">
    <property type="entry name" value="2,3-Dihydroxybiphenyl 1,2-Dioxygenase, domain 1"/>
    <property type="match status" value="1"/>
</dbReference>
<dbReference type="GO" id="GO:0046872">
    <property type="term" value="F:metal ion binding"/>
    <property type="evidence" value="ECO:0007669"/>
    <property type="project" value="UniProtKB-KW"/>
</dbReference>
<dbReference type="PANTHER" id="PTHR47802">
    <property type="entry name" value="GLYOXALASE FAMILY PROTEIN, EXPRESSED"/>
    <property type="match status" value="1"/>
</dbReference>
<keyword evidence="4" id="KW-1185">Reference proteome</keyword>
<dbReference type="PROSITE" id="PS00934">
    <property type="entry name" value="GLYOXALASE_I_1"/>
    <property type="match status" value="1"/>
</dbReference>
<evidence type="ECO:0000259" key="2">
    <source>
        <dbReference type="PROSITE" id="PS51819"/>
    </source>
</evidence>
<dbReference type="AlphaFoldDB" id="A0A916YYY3"/>
<dbReference type="GO" id="GO:0004462">
    <property type="term" value="F:lactoylglutathione lyase activity"/>
    <property type="evidence" value="ECO:0007669"/>
    <property type="project" value="InterPro"/>
</dbReference>
<dbReference type="InterPro" id="IPR018146">
    <property type="entry name" value="Glyoxalase_1_CS"/>
</dbReference>
<evidence type="ECO:0000313" key="4">
    <source>
        <dbReference type="Proteomes" id="UP000609064"/>
    </source>
</evidence>
<name>A0A916YYY3_9BACT</name>
<dbReference type="PROSITE" id="PS51819">
    <property type="entry name" value="VOC"/>
    <property type="match status" value="1"/>
</dbReference>
<dbReference type="EMBL" id="BMKK01000007">
    <property type="protein sequence ID" value="GGD67908.1"/>
    <property type="molecule type" value="Genomic_DNA"/>
</dbReference>
<accession>A0A916YYY3</accession>